<dbReference type="InterPro" id="IPR058054">
    <property type="entry name" value="Znf_MS1-like"/>
</dbReference>
<comment type="domain">
    <text evidence="23">The KHA domain (rich in hydrophobic and acidic residues) present in the C-terminal part is likely to be important for tetramerization.</text>
</comment>
<evidence type="ECO:0000256" key="1">
    <source>
        <dbReference type="ARBA" id="ARBA00004141"/>
    </source>
</evidence>
<protein>
    <recommendedName>
        <fullName evidence="23">Potassium channel</fullName>
    </recommendedName>
</protein>
<feature type="transmembrane region" description="Helical" evidence="23">
    <location>
        <begin position="333"/>
        <end position="358"/>
    </location>
</feature>
<keyword evidence="7" id="KW-0479">Metal-binding</keyword>
<comment type="subunit">
    <text evidence="21">The potassium channel is probably composed of a homo- or heterotetrameric complex of pore-forming subunits.</text>
</comment>
<dbReference type="InterPro" id="IPR045319">
    <property type="entry name" value="KAT/AKT"/>
</dbReference>
<dbReference type="GO" id="GO:0015271">
    <property type="term" value="F:outward rectifier potassium channel activity"/>
    <property type="evidence" value="ECO:0007669"/>
    <property type="project" value="UniProtKB-ARBA"/>
</dbReference>
<feature type="region of interest" description="Disordered" evidence="24">
    <location>
        <begin position="1"/>
        <end position="51"/>
    </location>
</feature>
<feature type="domain" description="KHA" evidence="26">
    <location>
        <begin position="798"/>
        <end position="884"/>
    </location>
</feature>
<evidence type="ECO:0000256" key="5">
    <source>
        <dbReference type="ARBA" id="ARBA00022538"/>
    </source>
</evidence>
<dbReference type="InterPro" id="IPR019786">
    <property type="entry name" value="Zinc_finger_PHD-type_CS"/>
</dbReference>
<dbReference type="STRING" id="157652.A0A371HXJ0"/>
<dbReference type="Gene3D" id="1.10.287.70">
    <property type="match status" value="1"/>
</dbReference>
<evidence type="ECO:0000256" key="17">
    <source>
        <dbReference type="ARBA" id="ARBA00023065"/>
    </source>
</evidence>
<evidence type="ECO:0000313" key="27">
    <source>
        <dbReference type="EMBL" id="RDY07502.1"/>
    </source>
</evidence>
<dbReference type="GO" id="GO:0008270">
    <property type="term" value="F:zinc ion binding"/>
    <property type="evidence" value="ECO:0007669"/>
    <property type="project" value="UniProtKB-KW"/>
</dbReference>
<dbReference type="Gene3D" id="3.30.40.10">
    <property type="entry name" value="Zinc/RING finger domain, C3HC4 (zinc finger)"/>
    <property type="match status" value="1"/>
</dbReference>
<comment type="subcellular location">
    <subcellularLocation>
        <location evidence="2">Cell membrane</location>
        <topology evidence="2">Peripheral membrane protein</topology>
        <orientation evidence="2">Cytoplasmic side</orientation>
    </subcellularLocation>
    <subcellularLocation>
        <location evidence="1 23">Membrane</location>
        <topology evidence="1 23">Multi-pass membrane protein</topology>
    </subcellularLocation>
</comment>
<evidence type="ECO:0000256" key="19">
    <source>
        <dbReference type="ARBA" id="ARBA00023163"/>
    </source>
</evidence>
<dbReference type="Pfam" id="PF12796">
    <property type="entry name" value="Ank_2"/>
    <property type="match status" value="1"/>
</dbReference>
<accession>A0A371HXJ0</accession>
<evidence type="ECO:0000256" key="7">
    <source>
        <dbReference type="ARBA" id="ARBA00022723"/>
    </source>
</evidence>
<dbReference type="FunFam" id="1.10.287.70:FF:000139">
    <property type="entry name" value="Potassium channel SKOR"/>
    <property type="match status" value="1"/>
</dbReference>
<dbReference type="InterPro" id="IPR000595">
    <property type="entry name" value="cNMP-bd_dom"/>
</dbReference>
<feature type="repeat" description="ANK" evidence="22">
    <location>
        <begin position="719"/>
        <end position="751"/>
    </location>
</feature>
<organism evidence="27 28">
    <name type="scientific">Mucuna pruriens</name>
    <name type="common">Velvet bean</name>
    <name type="synonym">Dolichos pruriens</name>
    <dbReference type="NCBI Taxonomy" id="157652"/>
    <lineage>
        <taxon>Eukaryota</taxon>
        <taxon>Viridiplantae</taxon>
        <taxon>Streptophyta</taxon>
        <taxon>Embryophyta</taxon>
        <taxon>Tracheophyta</taxon>
        <taxon>Spermatophyta</taxon>
        <taxon>Magnoliopsida</taxon>
        <taxon>eudicotyledons</taxon>
        <taxon>Gunneridae</taxon>
        <taxon>Pentapetalae</taxon>
        <taxon>rosids</taxon>
        <taxon>fabids</taxon>
        <taxon>Fabales</taxon>
        <taxon>Fabaceae</taxon>
        <taxon>Papilionoideae</taxon>
        <taxon>50 kb inversion clade</taxon>
        <taxon>NPAAA clade</taxon>
        <taxon>indigoferoid/millettioid clade</taxon>
        <taxon>Phaseoleae</taxon>
        <taxon>Mucuna</taxon>
    </lineage>
</organism>
<keyword evidence="11" id="KW-0862">Zinc</keyword>
<keyword evidence="4 23" id="KW-0813">Transport</keyword>
<reference evidence="27" key="1">
    <citation type="submission" date="2018-05" db="EMBL/GenBank/DDBJ databases">
        <title>Draft genome of Mucuna pruriens seed.</title>
        <authorList>
            <person name="Nnadi N.E."/>
            <person name="Vos R."/>
            <person name="Hasami M.H."/>
            <person name="Devisetty U.K."/>
            <person name="Aguiy J.C."/>
        </authorList>
    </citation>
    <scope>NUCLEOTIDE SEQUENCE [LARGE SCALE GENOMIC DNA]</scope>
    <source>
        <strain evidence="27">JCA_2017</strain>
    </source>
</reference>
<dbReference type="CDD" id="cd00038">
    <property type="entry name" value="CAP_ED"/>
    <property type="match status" value="1"/>
</dbReference>
<keyword evidence="15" id="KW-0805">Transcription regulation</keyword>
<dbReference type="EMBL" id="QJKJ01001454">
    <property type="protein sequence ID" value="RDY07502.1"/>
    <property type="molecule type" value="Genomic_DNA"/>
</dbReference>
<dbReference type="Pfam" id="PF25565">
    <property type="entry name" value="Ubiquitin_At1g33420"/>
    <property type="match status" value="1"/>
</dbReference>
<keyword evidence="28" id="KW-1185">Reference proteome</keyword>
<dbReference type="Gene3D" id="1.10.287.630">
    <property type="entry name" value="Helix hairpin bin"/>
    <property type="match status" value="1"/>
</dbReference>
<comment type="similarity">
    <text evidence="3 23">Belongs to the potassium channel family. Plant (TC 1.A.1.4) subfamily.</text>
</comment>
<proteinExistence type="inferred from homology"/>
<keyword evidence="16 22" id="KW-0040">ANK repeat</keyword>
<evidence type="ECO:0000259" key="26">
    <source>
        <dbReference type="PROSITE" id="PS51490"/>
    </source>
</evidence>
<dbReference type="GO" id="GO:0034702">
    <property type="term" value="C:monoatomic ion channel complex"/>
    <property type="evidence" value="ECO:0007669"/>
    <property type="project" value="UniProtKB-KW"/>
</dbReference>
<keyword evidence="13 23" id="KW-0630">Potassium</keyword>
<dbReference type="SUPFAM" id="SSF81324">
    <property type="entry name" value="Voltage-gated potassium channels"/>
    <property type="match status" value="1"/>
</dbReference>
<dbReference type="Pfam" id="PF00023">
    <property type="entry name" value="Ank"/>
    <property type="match status" value="1"/>
</dbReference>
<evidence type="ECO:0000256" key="10">
    <source>
        <dbReference type="ARBA" id="ARBA00022826"/>
    </source>
</evidence>
<comment type="caution">
    <text evidence="27">The sequence shown here is derived from an EMBL/GenBank/DDBJ whole genome shotgun (WGS) entry which is preliminary data.</text>
</comment>
<evidence type="ECO:0000256" key="23">
    <source>
        <dbReference type="RuleBase" id="RU369015"/>
    </source>
</evidence>
<evidence type="ECO:0000256" key="15">
    <source>
        <dbReference type="ARBA" id="ARBA00023015"/>
    </source>
</evidence>
<comment type="caution">
    <text evidence="23">Lacks conserved residue(s) required for the propagation of feature annotation.</text>
</comment>
<dbReference type="OrthoDB" id="426293at2759"/>
<dbReference type="SMART" id="SM00249">
    <property type="entry name" value="PHD"/>
    <property type="match status" value="1"/>
</dbReference>
<keyword evidence="17 23" id="KW-0406">Ion transport</keyword>
<evidence type="ECO:0000313" key="28">
    <source>
        <dbReference type="Proteomes" id="UP000257109"/>
    </source>
</evidence>
<evidence type="ECO:0000256" key="14">
    <source>
        <dbReference type="ARBA" id="ARBA00022989"/>
    </source>
</evidence>
<keyword evidence="19" id="KW-0804">Transcription</keyword>
<dbReference type="InterPro" id="IPR001965">
    <property type="entry name" value="Znf_PHD"/>
</dbReference>
<evidence type="ECO:0000256" key="18">
    <source>
        <dbReference type="ARBA" id="ARBA00023136"/>
    </source>
</evidence>
<dbReference type="PROSITE" id="PS50297">
    <property type="entry name" value="ANK_REP_REGION"/>
    <property type="match status" value="2"/>
</dbReference>
<dbReference type="PANTHER" id="PTHR45743">
    <property type="entry name" value="POTASSIUM CHANNEL AKT1"/>
    <property type="match status" value="1"/>
</dbReference>
<dbReference type="InterPro" id="IPR005821">
    <property type="entry name" value="Ion_trans_dom"/>
</dbReference>
<evidence type="ECO:0000256" key="16">
    <source>
        <dbReference type="ARBA" id="ARBA00023043"/>
    </source>
</evidence>
<evidence type="ECO:0000256" key="2">
    <source>
        <dbReference type="ARBA" id="ARBA00004413"/>
    </source>
</evidence>
<dbReference type="PROSITE" id="PS50042">
    <property type="entry name" value="CNMP_BINDING_3"/>
    <property type="match status" value="1"/>
</dbReference>
<dbReference type="InterPro" id="IPR059080">
    <property type="entry name" value="WHD_PTC1"/>
</dbReference>
<dbReference type="Proteomes" id="UP000257109">
    <property type="component" value="Unassembled WGS sequence"/>
</dbReference>
<dbReference type="Pfam" id="PF11834">
    <property type="entry name" value="KHA"/>
    <property type="match status" value="1"/>
</dbReference>
<dbReference type="Pfam" id="PF00520">
    <property type="entry name" value="Ion_trans"/>
    <property type="match status" value="1"/>
</dbReference>
<dbReference type="InterPro" id="IPR014710">
    <property type="entry name" value="RmlC-like_jellyroll"/>
</dbReference>
<dbReference type="PROSITE" id="PS51490">
    <property type="entry name" value="KHA"/>
    <property type="match status" value="1"/>
</dbReference>
<name>A0A371HXJ0_MUCPR</name>
<feature type="repeat" description="ANK" evidence="22">
    <location>
        <begin position="655"/>
        <end position="687"/>
    </location>
</feature>
<dbReference type="PROSITE" id="PS50088">
    <property type="entry name" value="ANK_REPEAT"/>
    <property type="match status" value="2"/>
</dbReference>
<feature type="transmembrane region" description="Helical" evidence="23">
    <location>
        <begin position="248"/>
        <end position="270"/>
    </location>
</feature>
<dbReference type="InterPro" id="IPR057765">
    <property type="entry name" value="MS1-like_ubiquitin"/>
</dbReference>
<dbReference type="PRINTS" id="PR01463">
    <property type="entry name" value="EAGCHANLFMLY"/>
</dbReference>
<evidence type="ECO:0000256" key="4">
    <source>
        <dbReference type="ARBA" id="ARBA00022448"/>
    </source>
</evidence>
<evidence type="ECO:0000256" key="21">
    <source>
        <dbReference type="ARBA" id="ARBA00065181"/>
    </source>
</evidence>
<dbReference type="SUPFAM" id="SSF57903">
    <property type="entry name" value="FYVE/PHD zinc finger"/>
    <property type="match status" value="1"/>
</dbReference>
<keyword evidence="8" id="KW-0677">Repeat</keyword>
<evidence type="ECO:0000256" key="9">
    <source>
        <dbReference type="ARBA" id="ARBA00022771"/>
    </source>
</evidence>
<dbReference type="InterPro" id="IPR036770">
    <property type="entry name" value="Ankyrin_rpt-contain_sf"/>
</dbReference>
<feature type="transmembrane region" description="Helical" evidence="23">
    <location>
        <begin position="149"/>
        <end position="167"/>
    </location>
</feature>
<dbReference type="FunFam" id="1.25.40.20:FF:000563">
    <property type="entry name" value="Gated outwardly-rectifying K+ channel"/>
    <property type="match status" value="1"/>
</dbReference>
<dbReference type="Gene3D" id="1.25.40.20">
    <property type="entry name" value="Ankyrin repeat-containing domain"/>
    <property type="match status" value="2"/>
</dbReference>
<dbReference type="Pfam" id="PF25874">
    <property type="entry name" value="WHD_plant_repro"/>
    <property type="match status" value="1"/>
</dbReference>
<feature type="domain" description="Cyclic nucleotide-binding" evidence="25">
    <location>
        <begin position="433"/>
        <end position="553"/>
    </location>
</feature>
<comment type="domain">
    <text evidence="23">The segment S4 is probably the voltage-sensor and is characterized by a series of positively charged amino acids. The pore-forming region H5 is enclosed by the transmembrane segments S5 and S6 in the Shaker-type (1P/6TM) and contains the GYGD signature motif which seems to be involved in potassium selectivity.</text>
</comment>
<dbReference type="GO" id="GO:0005886">
    <property type="term" value="C:plasma membrane"/>
    <property type="evidence" value="ECO:0007669"/>
    <property type="project" value="UniProtKB-SubCell"/>
</dbReference>
<keyword evidence="9" id="KW-0863">Zinc-finger</keyword>
<dbReference type="SMART" id="SM00100">
    <property type="entry name" value="cNMP"/>
    <property type="match status" value="1"/>
</dbReference>
<dbReference type="InterPro" id="IPR011011">
    <property type="entry name" value="Znf_FYVE_PHD"/>
</dbReference>
<feature type="transmembrane region" description="Helical" evidence="23">
    <location>
        <begin position="302"/>
        <end position="321"/>
    </location>
</feature>
<dbReference type="Gene3D" id="2.60.120.10">
    <property type="entry name" value="Jelly Rolls"/>
    <property type="match status" value="1"/>
</dbReference>
<evidence type="ECO:0000256" key="22">
    <source>
        <dbReference type="PROSITE-ProRule" id="PRU00023"/>
    </source>
</evidence>
<dbReference type="SMART" id="SM00248">
    <property type="entry name" value="ANK"/>
    <property type="match status" value="5"/>
</dbReference>
<evidence type="ECO:0000256" key="3">
    <source>
        <dbReference type="ARBA" id="ARBA00007929"/>
    </source>
</evidence>
<evidence type="ECO:0000256" key="8">
    <source>
        <dbReference type="ARBA" id="ARBA00022737"/>
    </source>
</evidence>
<keyword evidence="18 23" id="KW-0472">Membrane</keyword>
<keyword evidence="6 23" id="KW-0812">Transmembrane</keyword>
<feature type="transmembrane region" description="Helical" evidence="23">
    <location>
        <begin position="118"/>
        <end position="137"/>
    </location>
</feature>
<evidence type="ECO:0000256" key="20">
    <source>
        <dbReference type="ARBA" id="ARBA00023303"/>
    </source>
</evidence>
<comment type="function">
    <text evidence="23">Potassium channel.</text>
</comment>
<keyword evidence="14 23" id="KW-1133">Transmembrane helix</keyword>
<keyword evidence="20 23" id="KW-0407">Ion channel</keyword>
<dbReference type="InterPro" id="IPR021789">
    <property type="entry name" value="KHA_dom"/>
</dbReference>
<dbReference type="InterPro" id="IPR013083">
    <property type="entry name" value="Znf_RING/FYVE/PHD"/>
</dbReference>
<comment type="subunit">
    <text evidence="23">The potassium channel is composed of a homo- or heterotetrameric complex of pore-forming subunits.</text>
</comment>
<dbReference type="SUPFAM" id="SSF51206">
    <property type="entry name" value="cAMP-binding domain-like"/>
    <property type="match status" value="1"/>
</dbReference>
<gene>
    <name evidence="27" type="primary">SKOR</name>
    <name evidence="27" type="ORF">CR513_08380</name>
</gene>
<feature type="non-terminal residue" evidence="27">
    <location>
        <position position="1"/>
    </location>
</feature>
<evidence type="ECO:0000256" key="11">
    <source>
        <dbReference type="ARBA" id="ARBA00022833"/>
    </source>
</evidence>
<dbReference type="Pfam" id="PF00027">
    <property type="entry name" value="cNMP_binding"/>
    <property type="match status" value="1"/>
</dbReference>
<evidence type="ECO:0000256" key="6">
    <source>
        <dbReference type="ARBA" id="ARBA00022692"/>
    </source>
</evidence>
<keyword evidence="10 23" id="KW-0631">Potassium channel</keyword>
<evidence type="ECO:0000256" key="24">
    <source>
        <dbReference type="SAM" id="MobiDB-lite"/>
    </source>
</evidence>
<dbReference type="PROSITE" id="PS01359">
    <property type="entry name" value="ZF_PHD_1"/>
    <property type="match status" value="1"/>
</dbReference>
<dbReference type="Pfam" id="PF00628">
    <property type="entry name" value="PHD"/>
    <property type="match status" value="1"/>
</dbReference>
<dbReference type="InterPro" id="IPR019787">
    <property type="entry name" value="Znf_PHD-finger"/>
</dbReference>
<evidence type="ECO:0000256" key="12">
    <source>
        <dbReference type="ARBA" id="ARBA00022882"/>
    </source>
</evidence>
<keyword evidence="5 23" id="KW-0633">Potassium transport</keyword>
<evidence type="ECO:0000259" key="25">
    <source>
        <dbReference type="PROSITE" id="PS50042"/>
    </source>
</evidence>
<dbReference type="InterPro" id="IPR018490">
    <property type="entry name" value="cNMP-bd_dom_sf"/>
</dbReference>
<feature type="compositionally biased region" description="Low complexity" evidence="24">
    <location>
        <begin position="23"/>
        <end position="44"/>
    </location>
</feature>
<dbReference type="InterPro" id="IPR002110">
    <property type="entry name" value="Ankyrin_rpt"/>
</dbReference>
<dbReference type="FunFam" id="2.60.120.10:FF:000074">
    <property type="entry name" value="Potassium channel KAT2"/>
    <property type="match status" value="1"/>
</dbReference>
<sequence>MTGKKSVKLATGEEGEEGKQTTSSSAAHSSSSPSSSSSSLSSSSPDEREYTVQDVRERLKSSRGSRFDLIENQLGLNSTWSRFSRESLLNGIRCFSRDFFKDLLIHPDNRWYRAWTKFILLWAVYSSFFTPMEFGFFRGLPENFFILDIIGQIAFLVDIVLQFFVAYRDSQTYRMVYKRTPIALRYLKSSFIFDLLGCMPWDLIYKACGEKEEVRYLLWIRLYRVRKVTDFFQRMEKDIRINYITTRIVKLIVVELYCTHTAACIFYYLATTLPESQEGYTWIGSLKLGDYSYSHFREIDLWKRYTTSLYFAIVTMATVGYGDIHAVNMREMIFIMIYVSFDMILGAYLIGNMTALIVKGSKTEKFRDKMTDLMKYMNRNKLGRDIRDQIKGHVRLQYESSYTEAAVIQDIPISIRAKIAQTLYLPCIEKVSLFKGCSSEFINQIVIRLHEEFFLPGEVILEQGNVVDQLYFVCHGVLEEVGTAEDGSEETVSLLQPDSSFGEISILCNIPQPYTVRVCELSRLLRLDKQSFTNILDIYFYDGRKVLNNLLQGKESFRGKQLESDITFHIGKQEAELALKVNSAAFHGDLYQLKGLIRAGADTNKTDYDGRSPLVRSLQLLMMSCKYSVAASRGYEDIVLFLIQEGLDVNNKDNFGNTPLLEAVKNGHDRVASLLVSKGASMRIENAGSFLCSAVARGDSDYLKRLLSNGMDPNSKDYDHRSPLHVAAAEGLYFMAKLLLEAGASVFTKDRWGNTPLDEARICGNKNLIKLLEDAKSAQLSEFPYPSQELTDKMHPMKCTVFPFHPWDPKDSRKHGIVLWVPLSIEELLKTAAEQLELSGDFCILSEDAGKITDVDMIKDGQKLYLACKKRKRWPKFFRFNSFADPGVPIAPLGPFRDNVRLFLREAGELEDYHVAGNSLWCTLLIHDKSNVMAPLYTIEEHVYHSSHPFCDHCRCVGWSGHFVSKRRYHFIIPMDNGWHKPLDESAIDKRSHLLHGVIHCNGYGHLLCVNGIEGDSKILSGREIMDLWDRICTNLRARKIAVEDVSCKRSMDLRLLHGVAYGHSWFGRWGYRFCRGSFGVTEQDYKEAMEMLGSLELDMVVKDLSKSKYNKEIKQMIRCYRDMSETHIISMRDLLRFMLTVKSSRAPVPKITVTYCAAADDSASSGIISRNSHTLPNRSNSMKEKSVRYKKFSNAVSNMDSRWPTRRLEFAAQVIVDALKENKSVKSGSGGMARQDVRDAARLHIGDTGLLDYVLKSLNNMIVGNYVVRRMVNSSTRILEYTIHELGKGVKSPELEPEVMTRVDQQVESSWVPGNDVYCDVLFLYKNVLLGYPDSEAVDLAVQTILDSRYFVKEWPMMDEMEEQVLTFICHLQPNFVDKKYELKGLPCGEVVVVPLHATVGDLKRAAEAALRDTYCIAERLIVTDIEELMVVSDEEVLFGLIQSGVELCVRGIAIDLCTPLKYQGGSDNWKVRCECGAQDDDGERMVACDICEVWQHTRCCGIDDSETVPPLFVCTGCCDSLVPSRIESGFAGDSVDSFLISPDPTLLLEYEYGY</sequence>
<dbReference type="CDD" id="cd15556">
    <property type="entry name" value="PHD_MMD1_like"/>
    <property type="match status" value="1"/>
</dbReference>
<dbReference type="InterPro" id="IPR003938">
    <property type="entry name" value="K_chnl_volt-dep_EAG/ELK/ERG"/>
</dbReference>
<keyword evidence="12 23" id="KW-0851">Voltage-gated channel</keyword>
<evidence type="ECO:0000256" key="13">
    <source>
        <dbReference type="ARBA" id="ARBA00022958"/>
    </source>
</evidence>
<dbReference type="SUPFAM" id="SSF48403">
    <property type="entry name" value="Ankyrin repeat"/>
    <property type="match status" value="1"/>
</dbReference>
<dbReference type="PANTHER" id="PTHR45743:SF3">
    <property type="entry name" value="POTASSIUM CHANNEL SKOR"/>
    <property type="match status" value="1"/>
</dbReference>